<proteinExistence type="predicted"/>
<dbReference type="EMBL" id="JALLPB020000199">
    <property type="protein sequence ID" value="KAL3815444.1"/>
    <property type="molecule type" value="Genomic_DNA"/>
</dbReference>
<gene>
    <name evidence="1" type="ORF">ACHAXA_009189</name>
</gene>
<protein>
    <submittedName>
        <fullName evidence="1">Uncharacterized protein</fullName>
    </submittedName>
</protein>
<dbReference type="AlphaFoldDB" id="A0ABD3RRZ4"/>
<dbReference type="Proteomes" id="UP001530377">
    <property type="component" value="Unassembled WGS sequence"/>
</dbReference>
<accession>A0ABD3RRZ4</accession>
<keyword evidence="2" id="KW-1185">Reference proteome</keyword>
<evidence type="ECO:0000313" key="1">
    <source>
        <dbReference type="EMBL" id="KAL3815444.1"/>
    </source>
</evidence>
<name>A0ABD3RRZ4_9STRA</name>
<comment type="caution">
    <text evidence="1">The sequence shown here is derived from an EMBL/GenBank/DDBJ whole genome shotgun (WGS) entry which is preliminary data.</text>
</comment>
<evidence type="ECO:0000313" key="2">
    <source>
        <dbReference type="Proteomes" id="UP001530377"/>
    </source>
</evidence>
<reference evidence="1 2" key="1">
    <citation type="submission" date="2024-10" db="EMBL/GenBank/DDBJ databases">
        <title>Updated reference genomes for cyclostephanoid diatoms.</title>
        <authorList>
            <person name="Roberts W.R."/>
            <person name="Alverson A.J."/>
        </authorList>
    </citation>
    <scope>NUCLEOTIDE SEQUENCE [LARGE SCALE GENOMIC DNA]</scope>
    <source>
        <strain evidence="1 2">AJA228-03</strain>
    </source>
</reference>
<organism evidence="1 2">
    <name type="scientific">Cyclostephanos tholiformis</name>
    <dbReference type="NCBI Taxonomy" id="382380"/>
    <lineage>
        <taxon>Eukaryota</taxon>
        <taxon>Sar</taxon>
        <taxon>Stramenopiles</taxon>
        <taxon>Ochrophyta</taxon>
        <taxon>Bacillariophyta</taxon>
        <taxon>Coscinodiscophyceae</taxon>
        <taxon>Thalassiosirophycidae</taxon>
        <taxon>Stephanodiscales</taxon>
        <taxon>Stephanodiscaceae</taxon>
        <taxon>Cyclostephanos</taxon>
    </lineage>
</organism>
<sequence>MIIANRQVLQHHARILQSRATAVTALLMTIFLLCIEHVRAFASQYHITSHDAKVLASAASILTRKLSSTYLVSGNTLKKSLPKTYSFFASPGRTSGCGGDASSSTQLNAWSIPAIAMPSMSMPSLPTSKDLPIHTLWSWYSEVDPTTKPPVYDDEYESSYSFFGSPTDDWPTMSTDTMEEANKAVRPNMRRGPLKTIRRVAGRFKDIIIAQ</sequence>